<proteinExistence type="predicted"/>
<organism evidence="1 2">
    <name type="scientific">Rosa chinensis</name>
    <name type="common">China rose</name>
    <dbReference type="NCBI Taxonomy" id="74649"/>
    <lineage>
        <taxon>Eukaryota</taxon>
        <taxon>Viridiplantae</taxon>
        <taxon>Streptophyta</taxon>
        <taxon>Embryophyta</taxon>
        <taxon>Tracheophyta</taxon>
        <taxon>Spermatophyta</taxon>
        <taxon>Magnoliopsida</taxon>
        <taxon>eudicotyledons</taxon>
        <taxon>Gunneridae</taxon>
        <taxon>Pentapetalae</taxon>
        <taxon>rosids</taxon>
        <taxon>fabids</taxon>
        <taxon>Rosales</taxon>
        <taxon>Rosaceae</taxon>
        <taxon>Rosoideae</taxon>
        <taxon>Rosoideae incertae sedis</taxon>
        <taxon>Rosa</taxon>
    </lineage>
</organism>
<dbReference type="Gramene" id="PRQ40906">
    <property type="protein sequence ID" value="PRQ40906"/>
    <property type="gene ID" value="RchiOBHm_Chr4g0441161"/>
</dbReference>
<dbReference type="AlphaFoldDB" id="A0A2P6R3A9"/>
<comment type="caution">
    <text evidence="1">The sequence shown here is derived from an EMBL/GenBank/DDBJ whole genome shotgun (WGS) entry which is preliminary data.</text>
</comment>
<dbReference type="Proteomes" id="UP000238479">
    <property type="component" value="Chromosome 4"/>
</dbReference>
<keyword evidence="2" id="KW-1185">Reference proteome</keyword>
<sequence>MICSHIPRFSLPWCSIPQVHQRGSNSFAAVTCPRSCTWDSFQNKDISNLSMNRSTIASLPRNPSCNVPVFPSN</sequence>
<evidence type="ECO:0000313" key="1">
    <source>
        <dbReference type="EMBL" id="PRQ40906.1"/>
    </source>
</evidence>
<gene>
    <name evidence="1" type="ORF">RchiOBHm_Chr4g0441161</name>
</gene>
<reference evidence="1 2" key="1">
    <citation type="journal article" date="2018" name="Nat. Genet.">
        <title>The Rosa genome provides new insights in the design of modern roses.</title>
        <authorList>
            <person name="Bendahmane M."/>
        </authorList>
    </citation>
    <scope>NUCLEOTIDE SEQUENCE [LARGE SCALE GENOMIC DNA]</scope>
    <source>
        <strain evidence="2">cv. Old Blush</strain>
    </source>
</reference>
<dbReference type="EMBL" id="PDCK01000042">
    <property type="protein sequence ID" value="PRQ40906.1"/>
    <property type="molecule type" value="Genomic_DNA"/>
</dbReference>
<accession>A0A2P6R3A9</accession>
<protein>
    <submittedName>
        <fullName evidence="1">Uncharacterized protein</fullName>
    </submittedName>
</protein>
<evidence type="ECO:0000313" key="2">
    <source>
        <dbReference type="Proteomes" id="UP000238479"/>
    </source>
</evidence>
<name>A0A2P6R3A9_ROSCH</name>